<evidence type="ECO:0000259" key="7">
    <source>
        <dbReference type="Pfam" id="PF23383"/>
    </source>
</evidence>
<dbReference type="InterPro" id="IPR015943">
    <property type="entry name" value="WD40/YVTN_repeat-like_dom_sf"/>
</dbReference>
<evidence type="ECO:0000256" key="2">
    <source>
        <dbReference type="ARBA" id="ARBA00022574"/>
    </source>
</evidence>
<dbReference type="SUPFAM" id="SSF50978">
    <property type="entry name" value="WD40 repeat-like"/>
    <property type="match status" value="2"/>
</dbReference>
<feature type="domain" description="IFT140 first beta-propeller" evidence="7">
    <location>
        <begin position="149"/>
        <end position="430"/>
    </location>
</feature>
<reference evidence="9" key="1">
    <citation type="journal article" date="2021" name="Cell">
        <title>Tracing the genetic footprints of vertebrate landing in non-teleost ray-finned fishes.</title>
        <authorList>
            <person name="Bi X."/>
            <person name="Wang K."/>
            <person name="Yang L."/>
            <person name="Pan H."/>
            <person name="Jiang H."/>
            <person name="Wei Q."/>
            <person name="Fang M."/>
            <person name="Yu H."/>
            <person name="Zhu C."/>
            <person name="Cai Y."/>
            <person name="He Y."/>
            <person name="Gan X."/>
            <person name="Zeng H."/>
            <person name="Yu D."/>
            <person name="Zhu Y."/>
            <person name="Jiang H."/>
            <person name="Qiu Q."/>
            <person name="Yang H."/>
            <person name="Zhang Y.E."/>
            <person name="Wang W."/>
            <person name="Zhu M."/>
            <person name="He S."/>
            <person name="Zhang G."/>
        </authorList>
    </citation>
    <scope>NUCLEOTIDE SEQUENCE</scope>
    <source>
        <strain evidence="9">Pddl_001</strain>
    </source>
</reference>
<feature type="non-terminal residue" evidence="9">
    <location>
        <position position="848"/>
    </location>
</feature>
<keyword evidence="5" id="KW-0966">Cell projection</keyword>
<dbReference type="InterPro" id="IPR036322">
    <property type="entry name" value="WD40_repeat_dom_sf"/>
</dbReference>
<evidence type="ECO:0000256" key="1">
    <source>
        <dbReference type="ARBA" id="ARBA00004138"/>
    </source>
</evidence>
<organism evidence="9 10">
    <name type="scientific">Polyodon spathula</name>
    <name type="common">North American paddlefish</name>
    <name type="synonym">Squalus spathula</name>
    <dbReference type="NCBI Taxonomy" id="7913"/>
    <lineage>
        <taxon>Eukaryota</taxon>
        <taxon>Metazoa</taxon>
        <taxon>Chordata</taxon>
        <taxon>Craniata</taxon>
        <taxon>Vertebrata</taxon>
        <taxon>Euteleostomi</taxon>
        <taxon>Actinopterygii</taxon>
        <taxon>Chondrostei</taxon>
        <taxon>Acipenseriformes</taxon>
        <taxon>Polyodontidae</taxon>
        <taxon>Polyodon</taxon>
    </lineage>
</organism>
<sequence>MAVYFDHHIESPDSAGSPSQITWHSSQPVLAVASISPSTGGSIDLYLQQGEHVGNSHVERPFKPTVLHWHPSKQVLAVGWETGEVLLLSQPDGQQTSLPATHSADISLLDWSSNGSRLLTGDRATPTTWQNCLVTIALPICTPDLWAGLGVLAVWKVDPQGQLQGAPLLRQDYRKHLTHCVFRPAPPGDDLVQLARAAVSGDENALDMFNWRKAGKGGPLKVGPQEGMTFFISTADGSVHYVDEKGKSSQVLLADSPVQKLSYLQRQEVLVVITETLLLSQYSVGPEGSTKELIKVKLSGKSGQSADIAWAEKGLLITATGEKVVRLWDLERDDNYVLSLDEHLGFEMGETLNCVSYCTAKGILAAGTSQGRIAMWLKVALSNEKMEGRGQWKLQTPAELEGNIIQLQWGSSMNLLAVITVSTVLILCEHVMSSHFSQQVAAVQLNPNQLSLSYFSTGTRLSLRTDMHVKGVCVTKDKVTVWNGKQVTVFELSGAILRNTGSFLCESQAVAMHEESIYTVETNRVQVRTLQGTVKQLLVFPEMEGTPQLLSVCNTFLVVGTDAAHIKVFDLSRREAKPHCNAKSLAALIPNLGAITSVKSNANGSQVSVLVTRTDGSVDSKVYFYDVEMDTLDHFDFFTGQSSEGFQGEEPERGRLENSELCGRCPVSQFWDESEPRLFVCETVLTIPASPHTHTTDSTEQADVLVVSFFSTQEHRLLLQESYPRPAGMQALLALSVPYYYFNRKPGEGQVENKGTPGPSFIPQMVSRQALRDFVGLEDCDKPTRDAMLNFSFYLTIRDMDEAFKSIKLIKSSIQTVVMLMRWGDRTGLIPGASIAAVVCADALGRQN</sequence>
<dbReference type="EMBL" id="JAAWVQ010048084">
    <property type="protein sequence ID" value="MBN3275130.1"/>
    <property type="molecule type" value="Genomic_DNA"/>
</dbReference>
<proteinExistence type="predicted"/>
<name>A0ABS2XMN4_POLSP</name>
<dbReference type="InterPro" id="IPR056154">
    <property type="entry name" value="Beta-prop_IFT140_1st"/>
</dbReference>
<evidence type="ECO:0000256" key="5">
    <source>
        <dbReference type="ARBA" id="ARBA00023273"/>
    </source>
</evidence>
<feature type="compositionally biased region" description="Basic and acidic residues" evidence="6">
    <location>
        <begin position="1"/>
        <end position="11"/>
    </location>
</feature>
<keyword evidence="10" id="KW-1185">Reference proteome</keyword>
<feature type="non-terminal residue" evidence="9">
    <location>
        <position position="1"/>
    </location>
</feature>
<evidence type="ECO:0000259" key="8">
    <source>
        <dbReference type="Pfam" id="PF23385"/>
    </source>
</evidence>
<dbReference type="Gene3D" id="2.130.10.10">
    <property type="entry name" value="YVTN repeat-like/Quinoprotein amine dehydrogenase"/>
    <property type="match status" value="3"/>
</dbReference>
<keyword evidence="3" id="KW-0677">Repeat</keyword>
<evidence type="ECO:0000256" key="3">
    <source>
        <dbReference type="ARBA" id="ARBA00022737"/>
    </source>
</evidence>
<evidence type="ECO:0000313" key="9">
    <source>
        <dbReference type="EMBL" id="MBN3275130.1"/>
    </source>
</evidence>
<evidence type="ECO:0000256" key="4">
    <source>
        <dbReference type="ARBA" id="ARBA00023069"/>
    </source>
</evidence>
<dbReference type="Proteomes" id="UP001166093">
    <property type="component" value="Unassembled WGS sequence"/>
</dbReference>
<gene>
    <name evidence="9" type="primary">Ift140_0</name>
    <name evidence="9" type="ORF">GTO93_0013086</name>
</gene>
<dbReference type="PANTHER" id="PTHR15722:SF7">
    <property type="entry name" value="INTRAFLAGELLAR TRANSPORT PROTEIN 140 HOMOLOG"/>
    <property type="match status" value="1"/>
</dbReference>
<feature type="domain" description="IFT140 first beta-propeller" evidence="7">
    <location>
        <begin position="2"/>
        <end position="124"/>
    </location>
</feature>
<dbReference type="PANTHER" id="PTHR15722">
    <property type="entry name" value="IFT140/172-RELATED"/>
    <property type="match status" value="1"/>
</dbReference>
<accession>A0ABS2XMN4</accession>
<dbReference type="InterPro" id="IPR056155">
    <property type="entry name" value="Beta-prop_IFT140_2nd"/>
</dbReference>
<dbReference type="Pfam" id="PF23383">
    <property type="entry name" value="Beta-prop_IFT140_1st"/>
    <property type="match status" value="2"/>
</dbReference>
<keyword evidence="4" id="KW-0969">Cilium</keyword>
<dbReference type="Pfam" id="PF23385">
    <property type="entry name" value="Beta-prop_IFT140_2nd"/>
    <property type="match status" value="1"/>
</dbReference>
<evidence type="ECO:0000313" key="10">
    <source>
        <dbReference type="Proteomes" id="UP001166093"/>
    </source>
</evidence>
<keyword evidence="2" id="KW-0853">WD repeat</keyword>
<comment type="caution">
    <text evidence="9">The sequence shown here is derived from an EMBL/GenBank/DDBJ whole genome shotgun (WGS) entry which is preliminary data.</text>
</comment>
<feature type="region of interest" description="Disordered" evidence="6">
    <location>
        <begin position="1"/>
        <end position="22"/>
    </location>
</feature>
<protein>
    <submittedName>
        <fullName evidence="9">IF140 protein</fullName>
    </submittedName>
</protein>
<evidence type="ECO:0000256" key="6">
    <source>
        <dbReference type="SAM" id="MobiDB-lite"/>
    </source>
</evidence>
<comment type="subcellular location">
    <subcellularLocation>
        <location evidence="1">Cell projection</location>
        <location evidence="1">Cilium</location>
    </subcellularLocation>
</comment>
<feature type="domain" description="IFT140 second beta-propeller" evidence="8">
    <location>
        <begin position="438"/>
        <end position="745"/>
    </location>
</feature>